<keyword evidence="5" id="KW-0433">Leucine-rich repeat</keyword>
<accession>A0AAN7R1L3</accession>
<evidence type="ECO:0000313" key="24">
    <source>
        <dbReference type="Proteomes" id="UP001346149"/>
    </source>
</evidence>
<dbReference type="InterPro" id="IPR052422">
    <property type="entry name" value="Auxin_Ser/Thr_Kinase"/>
</dbReference>
<proteinExistence type="inferred from homology"/>
<evidence type="ECO:0000256" key="6">
    <source>
        <dbReference type="ARBA" id="ARBA00022679"/>
    </source>
</evidence>
<dbReference type="Pfam" id="PF12799">
    <property type="entry name" value="LRR_4"/>
    <property type="match status" value="1"/>
</dbReference>
<dbReference type="InterPro" id="IPR032675">
    <property type="entry name" value="LRR_dom_sf"/>
</dbReference>
<comment type="catalytic activity">
    <reaction evidence="18">
        <text>L-seryl-[protein] + ATP = O-phospho-L-seryl-[protein] + ADP + H(+)</text>
        <dbReference type="Rhea" id="RHEA:17989"/>
        <dbReference type="Rhea" id="RHEA-COMP:9863"/>
        <dbReference type="Rhea" id="RHEA-COMP:11604"/>
        <dbReference type="ChEBI" id="CHEBI:15378"/>
        <dbReference type="ChEBI" id="CHEBI:29999"/>
        <dbReference type="ChEBI" id="CHEBI:30616"/>
        <dbReference type="ChEBI" id="CHEBI:83421"/>
        <dbReference type="ChEBI" id="CHEBI:456216"/>
        <dbReference type="EC" id="2.7.11.1"/>
    </reaction>
</comment>
<keyword evidence="15" id="KW-0675">Receptor</keyword>
<dbReference type="PROSITE" id="PS51450">
    <property type="entry name" value="LRR"/>
    <property type="match status" value="1"/>
</dbReference>
<keyword evidence="14 20" id="KW-0472">Membrane</keyword>
<keyword evidence="11" id="KW-0418">Kinase</keyword>
<dbReference type="Pfam" id="PF00069">
    <property type="entry name" value="Pkinase"/>
    <property type="match status" value="1"/>
</dbReference>
<keyword evidence="7 20" id="KW-0812">Transmembrane</keyword>
<evidence type="ECO:0000256" key="10">
    <source>
        <dbReference type="ARBA" id="ARBA00022741"/>
    </source>
</evidence>
<dbReference type="PROSITE" id="PS50011">
    <property type="entry name" value="PROTEIN_KINASE_DOM"/>
    <property type="match status" value="1"/>
</dbReference>
<dbReference type="SMART" id="SM00369">
    <property type="entry name" value="LRR_TYP"/>
    <property type="match status" value="4"/>
</dbReference>
<dbReference type="Pfam" id="PF08263">
    <property type="entry name" value="LRRNT_2"/>
    <property type="match status" value="2"/>
</dbReference>
<evidence type="ECO:0000256" key="11">
    <source>
        <dbReference type="ARBA" id="ARBA00022777"/>
    </source>
</evidence>
<dbReference type="InterPro" id="IPR013210">
    <property type="entry name" value="LRR_N_plant-typ"/>
</dbReference>
<dbReference type="PANTHER" id="PTHR47986:SF10">
    <property type="entry name" value="RECEPTOR-LIKE KINASE TMK4"/>
    <property type="match status" value="1"/>
</dbReference>
<evidence type="ECO:0000256" key="13">
    <source>
        <dbReference type="ARBA" id="ARBA00022989"/>
    </source>
</evidence>
<evidence type="ECO:0000259" key="22">
    <source>
        <dbReference type="PROSITE" id="PS50011"/>
    </source>
</evidence>
<evidence type="ECO:0000256" key="21">
    <source>
        <dbReference type="SAM" id="SignalP"/>
    </source>
</evidence>
<evidence type="ECO:0000256" key="20">
    <source>
        <dbReference type="SAM" id="Phobius"/>
    </source>
</evidence>
<keyword evidence="16" id="KW-0325">Glycoprotein</keyword>
<evidence type="ECO:0000256" key="4">
    <source>
        <dbReference type="ARBA" id="ARBA00022527"/>
    </source>
</evidence>
<evidence type="ECO:0000256" key="14">
    <source>
        <dbReference type="ARBA" id="ARBA00023136"/>
    </source>
</evidence>
<feature type="binding site" evidence="19">
    <location>
        <position position="582"/>
    </location>
    <ligand>
        <name>ATP</name>
        <dbReference type="ChEBI" id="CHEBI:30616"/>
    </ligand>
</feature>
<keyword evidence="24" id="KW-1185">Reference proteome</keyword>
<evidence type="ECO:0000256" key="2">
    <source>
        <dbReference type="ARBA" id="ARBA00008684"/>
    </source>
</evidence>
<comment type="subcellular location">
    <subcellularLocation>
        <location evidence="1">Membrane</location>
        <topology evidence="1">Single-pass membrane protein</topology>
    </subcellularLocation>
</comment>
<dbReference type="InterPro" id="IPR011009">
    <property type="entry name" value="Kinase-like_dom_sf"/>
</dbReference>
<evidence type="ECO:0000313" key="23">
    <source>
        <dbReference type="EMBL" id="KAK4783961.1"/>
    </source>
</evidence>
<dbReference type="SMART" id="SM00364">
    <property type="entry name" value="LRR_BAC"/>
    <property type="match status" value="3"/>
</dbReference>
<keyword evidence="4" id="KW-0723">Serine/threonine-protein kinase</keyword>
<keyword evidence="10 19" id="KW-0547">Nucleotide-binding</keyword>
<dbReference type="EC" id="2.7.11.1" evidence="3"/>
<evidence type="ECO:0000256" key="7">
    <source>
        <dbReference type="ARBA" id="ARBA00022692"/>
    </source>
</evidence>
<dbReference type="FunFam" id="1.10.510.10:FF:000198">
    <property type="entry name" value="receptor protein kinase TMK1"/>
    <property type="match status" value="1"/>
</dbReference>
<dbReference type="Gene3D" id="1.10.510.10">
    <property type="entry name" value="Transferase(Phosphotransferase) domain 1"/>
    <property type="match status" value="1"/>
</dbReference>
<keyword evidence="8 21" id="KW-0732">Signal</keyword>
<comment type="catalytic activity">
    <reaction evidence="17">
        <text>L-threonyl-[protein] + ATP = O-phospho-L-threonyl-[protein] + ADP + H(+)</text>
        <dbReference type="Rhea" id="RHEA:46608"/>
        <dbReference type="Rhea" id="RHEA-COMP:11060"/>
        <dbReference type="Rhea" id="RHEA-COMP:11605"/>
        <dbReference type="ChEBI" id="CHEBI:15378"/>
        <dbReference type="ChEBI" id="CHEBI:30013"/>
        <dbReference type="ChEBI" id="CHEBI:30616"/>
        <dbReference type="ChEBI" id="CHEBI:61977"/>
        <dbReference type="ChEBI" id="CHEBI:456216"/>
        <dbReference type="EC" id="2.7.11.1"/>
    </reaction>
</comment>
<feature type="chain" id="PRO_5042924823" description="non-specific serine/threonine protein kinase" evidence="21">
    <location>
        <begin position="28"/>
        <end position="898"/>
    </location>
</feature>
<gene>
    <name evidence="23" type="ORF">SAY86_018329</name>
</gene>
<dbReference type="FunFam" id="3.30.200.20:FF:000039">
    <property type="entry name" value="receptor-like protein kinase FERONIA"/>
    <property type="match status" value="1"/>
</dbReference>
<dbReference type="AlphaFoldDB" id="A0AAN7R1L3"/>
<keyword evidence="12 19" id="KW-0067">ATP-binding</keyword>
<dbReference type="CDD" id="cd14066">
    <property type="entry name" value="STKc_IRAK"/>
    <property type="match status" value="1"/>
</dbReference>
<evidence type="ECO:0000256" key="15">
    <source>
        <dbReference type="ARBA" id="ARBA00023170"/>
    </source>
</evidence>
<dbReference type="GO" id="GO:0004674">
    <property type="term" value="F:protein serine/threonine kinase activity"/>
    <property type="evidence" value="ECO:0007669"/>
    <property type="project" value="UniProtKB-KW"/>
</dbReference>
<evidence type="ECO:0000256" key="19">
    <source>
        <dbReference type="PROSITE-ProRule" id="PRU10141"/>
    </source>
</evidence>
<keyword evidence="13 20" id="KW-1133">Transmembrane helix</keyword>
<dbReference type="PANTHER" id="PTHR47986">
    <property type="entry name" value="OSJNBA0070M12.3 PROTEIN"/>
    <property type="match status" value="1"/>
</dbReference>
<dbReference type="InterPro" id="IPR025875">
    <property type="entry name" value="Leu-rich_rpt_4"/>
</dbReference>
<dbReference type="EMBL" id="JAXQNO010000014">
    <property type="protein sequence ID" value="KAK4783961.1"/>
    <property type="molecule type" value="Genomic_DNA"/>
</dbReference>
<dbReference type="FunFam" id="3.80.10.10:FF:000190">
    <property type="entry name" value="Receptor-like kinase TMK4"/>
    <property type="match status" value="1"/>
</dbReference>
<comment type="similarity">
    <text evidence="2">Belongs to the protein kinase superfamily. Ser/Thr protein kinase family.</text>
</comment>
<dbReference type="Gene3D" id="3.80.10.10">
    <property type="entry name" value="Ribonuclease Inhibitor"/>
    <property type="match status" value="2"/>
</dbReference>
<dbReference type="Pfam" id="PF00560">
    <property type="entry name" value="LRR_1"/>
    <property type="match status" value="2"/>
</dbReference>
<feature type="domain" description="Protein kinase" evidence="22">
    <location>
        <begin position="554"/>
        <end position="834"/>
    </location>
</feature>
<dbReference type="InterPro" id="IPR017441">
    <property type="entry name" value="Protein_kinase_ATP_BS"/>
</dbReference>
<protein>
    <recommendedName>
        <fullName evidence="3">non-specific serine/threonine protein kinase</fullName>
        <ecNumber evidence="3">2.7.11.1</ecNumber>
    </recommendedName>
</protein>
<feature type="signal peptide" evidence="21">
    <location>
        <begin position="1"/>
        <end position="27"/>
    </location>
</feature>
<name>A0AAN7R1L3_TRANT</name>
<evidence type="ECO:0000256" key="9">
    <source>
        <dbReference type="ARBA" id="ARBA00022737"/>
    </source>
</evidence>
<reference evidence="23 24" key="1">
    <citation type="journal article" date="2023" name="Hortic Res">
        <title>Pangenome of water caltrop reveals structural variations and asymmetric subgenome divergence after allopolyploidization.</title>
        <authorList>
            <person name="Zhang X."/>
            <person name="Chen Y."/>
            <person name="Wang L."/>
            <person name="Yuan Y."/>
            <person name="Fang M."/>
            <person name="Shi L."/>
            <person name="Lu R."/>
            <person name="Comes H.P."/>
            <person name="Ma Y."/>
            <person name="Chen Y."/>
            <person name="Huang G."/>
            <person name="Zhou Y."/>
            <person name="Zheng Z."/>
            <person name="Qiu Y."/>
        </authorList>
    </citation>
    <scope>NUCLEOTIDE SEQUENCE [LARGE SCALE GENOMIC DNA]</scope>
    <source>
        <strain evidence="23">F231</strain>
    </source>
</reference>
<evidence type="ECO:0000256" key="8">
    <source>
        <dbReference type="ARBA" id="ARBA00022729"/>
    </source>
</evidence>
<comment type="caution">
    <text evidence="23">The sequence shown here is derived from an EMBL/GenBank/DDBJ whole genome shotgun (WGS) entry which is preliminary data.</text>
</comment>
<evidence type="ECO:0000256" key="18">
    <source>
        <dbReference type="ARBA" id="ARBA00048679"/>
    </source>
</evidence>
<keyword evidence="6" id="KW-0808">Transferase</keyword>
<dbReference type="GO" id="GO:0005524">
    <property type="term" value="F:ATP binding"/>
    <property type="evidence" value="ECO:0007669"/>
    <property type="project" value="UniProtKB-UniRule"/>
</dbReference>
<organism evidence="23 24">
    <name type="scientific">Trapa natans</name>
    <name type="common">Water chestnut</name>
    <dbReference type="NCBI Taxonomy" id="22666"/>
    <lineage>
        <taxon>Eukaryota</taxon>
        <taxon>Viridiplantae</taxon>
        <taxon>Streptophyta</taxon>
        <taxon>Embryophyta</taxon>
        <taxon>Tracheophyta</taxon>
        <taxon>Spermatophyta</taxon>
        <taxon>Magnoliopsida</taxon>
        <taxon>eudicotyledons</taxon>
        <taxon>Gunneridae</taxon>
        <taxon>Pentapetalae</taxon>
        <taxon>rosids</taxon>
        <taxon>malvids</taxon>
        <taxon>Myrtales</taxon>
        <taxon>Lythraceae</taxon>
        <taxon>Trapa</taxon>
    </lineage>
</organism>
<dbReference type="PROSITE" id="PS00108">
    <property type="entry name" value="PROTEIN_KINASE_ST"/>
    <property type="match status" value="1"/>
</dbReference>
<evidence type="ECO:0000256" key="1">
    <source>
        <dbReference type="ARBA" id="ARBA00004167"/>
    </source>
</evidence>
<dbReference type="SUPFAM" id="SSF56112">
    <property type="entry name" value="Protein kinase-like (PK-like)"/>
    <property type="match status" value="1"/>
</dbReference>
<evidence type="ECO:0000256" key="16">
    <source>
        <dbReference type="ARBA" id="ARBA00023180"/>
    </source>
</evidence>
<sequence>MDNDGRGTIPSFFGHLFLLLLATTTAADDSATMSKLLQGLSPAPQGWSSSTSYCKWSGVSCDSSSHVTTINLASMSLSGTLPSDLSSLSYLKSLSLSTNSLSGPIPSFANLASIEEISLDHNNFTDLPSGTFRGLTSLQALSINYNPNLKPWTITEVDLVGSPSLVSLYASNSNIIGSLPDFFSSFPSLQHVRLSYNNINGSLPPSLGGSSVQTLWLNNQGQGLSGTLDVLSKMTQLNQAWLHKNQFTGPIPDLSKCKSLFDLELRDNLLTGIVPMSLMSLPNIQNVSLDKNKLQGPLPENPKNIKLTYGDVNSFCRSSPGPCDPQVMTMLEVAGALGYPIMLADSWSGNDACKGWSFVTCLDKNVTSVVLSKQHLAGSISPAFGNLTSLRTLLLNDNNLTGSIPDILASLPNLETLDVSNNNLSGLVPTFSEKVKLIKSGNPLLGKKISGRDGGVAGSFNASSLSGGAIAVIVIAILISVSVLLFIIFWCFCSKERKWESKRITSSMYRIKSSNHPTKEPLNHNDIGKSNIRNFDNGNVMFSIQFLRQVTDNFCPRNIIGKGGFGTVYKGVNEDGQEIAVKRMESTAMSGKGVDEFQAEIAVLTQVRHRHLVTLLGFCVNGNERLLVYEYMPGGTLSHHLFDQQQRRNSPISWRQRLTIAVDVARGVEYLHSLAKQSFIHRDLKPSNILLGDDMRAKVADFGLVRNAPDGKYSVETRLAGTFGYLAPEYAATGKVTTKIDVFSFGVILMEMITGRKALDDTVSDEMSHLVTWFRRILIAKEELSKVIDRSLDLDEETLESIAKVAKLAGHCTARDPQQRPDMGHVVNALSPLVEQWSPETRELEDDVWISDLSLNLPLNQVVARWQNEGTATMFGNYTSTTTSYVPSQDDSSVPSRA</sequence>
<feature type="transmembrane region" description="Helical" evidence="20">
    <location>
        <begin position="469"/>
        <end position="493"/>
    </location>
</feature>
<dbReference type="InterPro" id="IPR001611">
    <property type="entry name" value="Leu-rich_rpt"/>
</dbReference>
<evidence type="ECO:0000256" key="5">
    <source>
        <dbReference type="ARBA" id="ARBA00022614"/>
    </source>
</evidence>
<dbReference type="Gene3D" id="3.30.200.20">
    <property type="entry name" value="Phosphorylase Kinase, domain 1"/>
    <property type="match status" value="1"/>
</dbReference>
<dbReference type="InterPro" id="IPR000719">
    <property type="entry name" value="Prot_kinase_dom"/>
</dbReference>
<dbReference type="PROSITE" id="PS00107">
    <property type="entry name" value="PROTEIN_KINASE_ATP"/>
    <property type="match status" value="1"/>
</dbReference>
<evidence type="ECO:0000256" key="12">
    <source>
        <dbReference type="ARBA" id="ARBA00022840"/>
    </source>
</evidence>
<dbReference type="Proteomes" id="UP001346149">
    <property type="component" value="Unassembled WGS sequence"/>
</dbReference>
<dbReference type="InterPro" id="IPR003591">
    <property type="entry name" value="Leu-rich_rpt_typical-subtyp"/>
</dbReference>
<dbReference type="Pfam" id="PF13855">
    <property type="entry name" value="LRR_8"/>
    <property type="match status" value="1"/>
</dbReference>
<dbReference type="FunFam" id="3.80.10.10:FF:000129">
    <property type="entry name" value="Leucine-rich repeat receptor-like kinase"/>
    <property type="match status" value="1"/>
</dbReference>
<dbReference type="SMART" id="SM00220">
    <property type="entry name" value="S_TKc"/>
    <property type="match status" value="1"/>
</dbReference>
<dbReference type="InterPro" id="IPR008271">
    <property type="entry name" value="Ser/Thr_kinase_AS"/>
</dbReference>
<keyword evidence="9" id="KW-0677">Repeat</keyword>
<dbReference type="SUPFAM" id="SSF52058">
    <property type="entry name" value="L domain-like"/>
    <property type="match status" value="1"/>
</dbReference>
<evidence type="ECO:0000256" key="17">
    <source>
        <dbReference type="ARBA" id="ARBA00047899"/>
    </source>
</evidence>
<evidence type="ECO:0000256" key="3">
    <source>
        <dbReference type="ARBA" id="ARBA00012513"/>
    </source>
</evidence>
<dbReference type="GO" id="GO:0016020">
    <property type="term" value="C:membrane"/>
    <property type="evidence" value="ECO:0007669"/>
    <property type="project" value="UniProtKB-SubCell"/>
</dbReference>